<reference evidence="8 9" key="1">
    <citation type="submission" date="2012-07" db="EMBL/GenBank/DDBJ databases">
        <title>The Genome Sequence of Fusobacterium ulcerans 12_1B.</title>
        <authorList>
            <consortium name="The Broad Institute Genome Sequencing Platform"/>
            <person name="Earl A."/>
            <person name="Ward D."/>
            <person name="Feldgarden M."/>
            <person name="Gevers D."/>
            <person name="Strauss J."/>
            <person name="Ambrose C.E."/>
            <person name="Allen-Vercoe E."/>
            <person name="Walker B."/>
            <person name="Young S.K."/>
            <person name="Zeng Q."/>
            <person name="Gargeya S."/>
            <person name="Fitzgerald M."/>
            <person name="Haas B."/>
            <person name="Abouelleil A."/>
            <person name="Alvarado L."/>
            <person name="Arachchi H.M."/>
            <person name="Berlin A.M."/>
            <person name="Chapman S.B."/>
            <person name="Goldberg J."/>
            <person name="Griggs A."/>
            <person name="Gujja S."/>
            <person name="Hansen M."/>
            <person name="Howarth C."/>
            <person name="Imamovic A."/>
            <person name="Larimer J."/>
            <person name="McCowen C."/>
            <person name="Montmayeur A."/>
            <person name="Murphy C."/>
            <person name="Neiman D."/>
            <person name="Pearson M."/>
            <person name="Priest M."/>
            <person name="Roberts A."/>
            <person name="Saif S."/>
            <person name="Shea T."/>
            <person name="Sisk P."/>
            <person name="Sykes S."/>
            <person name="Wortman J."/>
            <person name="Nusbaum C."/>
            <person name="Birren B."/>
        </authorList>
    </citation>
    <scope>NUCLEOTIDE SEQUENCE [LARGE SCALE GENOMIC DNA]</scope>
    <source>
        <strain evidence="8 9">12_1B</strain>
    </source>
</reference>
<keyword evidence="3 7" id="KW-0812">Transmembrane</keyword>
<accession>H1PYL0</accession>
<evidence type="ECO:0000256" key="3">
    <source>
        <dbReference type="ARBA" id="ARBA00022692"/>
    </source>
</evidence>
<dbReference type="Proteomes" id="UP000003233">
    <property type="component" value="Unassembled WGS sequence"/>
</dbReference>
<dbReference type="GO" id="GO:0016020">
    <property type="term" value="C:membrane"/>
    <property type="evidence" value="ECO:0007669"/>
    <property type="project" value="UniProtKB-SubCell"/>
</dbReference>
<organism evidence="8 9">
    <name type="scientific">Fusobacterium ulcerans 12-1B</name>
    <dbReference type="NCBI Taxonomy" id="457404"/>
    <lineage>
        <taxon>Bacteria</taxon>
        <taxon>Fusobacteriati</taxon>
        <taxon>Fusobacteriota</taxon>
        <taxon>Fusobacteriia</taxon>
        <taxon>Fusobacteriales</taxon>
        <taxon>Fusobacteriaceae</taxon>
        <taxon>Fusobacterium</taxon>
    </lineage>
</organism>
<dbReference type="PATRIC" id="fig|457404.5.peg.3520"/>
<comment type="similarity">
    <text evidence="2">Belongs to the TrbI/VirB10 family.</text>
</comment>
<gene>
    <name evidence="8" type="ORF">HMPREF0402_03503</name>
</gene>
<keyword evidence="9" id="KW-1185">Reference proteome</keyword>
<evidence type="ECO:0000256" key="2">
    <source>
        <dbReference type="ARBA" id="ARBA00010265"/>
    </source>
</evidence>
<evidence type="ECO:0000256" key="6">
    <source>
        <dbReference type="SAM" id="MobiDB-lite"/>
    </source>
</evidence>
<dbReference type="Gene3D" id="2.40.128.260">
    <property type="entry name" value="Type IV secretion system, VirB10/TraB/TrbI"/>
    <property type="match status" value="1"/>
</dbReference>
<feature type="compositionally biased region" description="Low complexity" evidence="6">
    <location>
        <begin position="143"/>
        <end position="164"/>
    </location>
</feature>
<dbReference type="InterPro" id="IPR042217">
    <property type="entry name" value="T4SS_VirB10/TrbI"/>
</dbReference>
<sequence>MNLRERINNITPSTTNINIKNILKFLGVLIAIITALFFLFSSGGKKEEKVQKQVDENAELMTSIQSELPSDYGANRKEKTAIETADEVLTEPEKEIPAEYFIEAQEPDPQPTPEELYEQELAMRRRDLEYQARTSPLKKSTKTSYATAGNGAYANTGTSSTGGSSNFDTSLLFAGLNEEEDPNMQKKKQEFYKDNAVNEFVLKQALIPAISRYEVKTGHIIPVTMTIKVNSDNPGKVTATVRSDIYDSLTGTQKLIPMGSTLFGEFNSNVSFGQERLQMVFTRLTLPNGKSIDLGRMNAHDQEGQSGIKDQVDTHMSKVVASVVLSAILGAGSAVVSGDNSDDNSWEAGAGTGAGEQIMTVGNSYAEKVLNVQPTLVTRVGVRTTILVDKDIILEKYDKQIRYLNEN</sequence>
<dbReference type="Pfam" id="PF03743">
    <property type="entry name" value="TrbI"/>
    <property type="match status" value="1"/>
</dbReference>
<comment type="caution">
    <text evidence="8">The sequence shown here is derived from an EMBL/GenBank/DDBJ whole genome shotgun (WGS) entry which is preliminary data.</text>
</comment>
<protein>
    <recommendedName>
        <fullName evidence="10">Bacterial conjugation TrbI-like protein</fullName>
    </recommendedName>
</protein>
<evidence type="ECO:0000256" key="1">
    <source>
        <dbReference type="ARBA" id="ARBA00004167"/>
    </source>
</evidence>
<dbReference type="HOGENOM" id="CLU_042657_3_0_0"/>
<dbReference type="InterPro" id="IPR005498">
    <property type="entry name" value="T4SS_VirB10/TraB/TrbI"/>
</dbReference>
<evidence type="ECO:0008006" key="10">
    <source>
        <dbReference type="Google" id="ProtNLM"/>
    </source>
</evidence>
<evidence type="ECO:0000313" key="9">
    <source>
        <dbReference type="Proteomes" id="UP000003233"/>
    </source>
</evidence>
<feature type="transmembrane region" description="Helical" evidence="7">
    <location>
        <begin position="21"/>
        <end position="40"/>
    </location>
</feature>
<dbReference type="EMBL" id="AGWJ02000035">
    <property type="protein sequence ID" value="EHO77199.1"/>
    <property type="molecule type" value="Genomic_DNA"/>
</dbReference>
<proteinExistence type="inferred from homology"/>
<evidence type="ECO:0000256" key="4">
    <source>
        <dbReference type="ARBA" id="ARBA00022989"/>
    </source>
</evidence>
<evidence type="ECO:0000313" key="8">
    <source>
        <dbReference type="EMBL" id="EHO77199.1"/>
    </source>
</evidence>
<keyword evidence="5 7" id="KW-0472">Membrane</keyword>
<dbReference type="CDD" id="cd16429">
    <property type="entry name" value="VirB10"/>
    <property type="match status" value="1"/>
</dbReference>
<feature type="region of interest" description="Disordered" evidence="6">
    <location>
        <begin position="132"/>
        <end position="164"/>
    </location>
</feature>
<evidence type="ECO:0000256" key="5">
    <source>
        <dbReference type="ARBA" id="ARBA00023136"/>
    </source>
</evidence>
<dbReference type="BioCyc" id="FSP457404-HMP:GTSQ-3558-MONOMER"/>
<keyword evidence="4 7" id="KW-1133">Transmembrane helix</keyword>
<evidence type="ECO:0000256" key="7">
    <source>
        <dbReference type="SAM" id="Phobius"/>
    </source>
</evidence>
<name>H1PYL0_9FUSO</name>
<dbReference type="RefSeq" id="WP_008699457.1">
    <property type="nucleotide sequence ID" value="NZ_KE161012.1"/>
</dbReference>
<comment type="subcellular location">
    <subcellularLocation>
        <location evidence="1">Membrane</location>
        <topology evidence="1">Single-pass membrane protein</topology>
    </subcellularLocation>
</comment>
<dbReference type="AlphaFoldDB" id="H1PYL0"/>